<organism evidence="2 3">
    <name type="scientific">Perkinsus chesapeaki</name>
    <name type="common">Clam parasite</name>
    <name type="synonym">Perkinsus andrewsi</name>
    <dbReference type="NCBI Taxonomy" id="330153"/>
    <lineage>
        <taxon>Eukaryota</taxon>
        <taxon>Sar</taxon>
        <taxon>Alveolata</taxon>
        <taxon>Perkinsozoa</taxon>
        <taxon>Perkinsea</taxon>
        <taxon>Perkinsida</taxon>
        <taxon>Perkinsidae</taxon>
        <taxon>Perkinsus</taxon>
    </lineage>
</organism>
<feature type="compositionally biased region" description="Polar residues" evidence="1">
    <location>
        <begin position="17"/>
        <end position="32"/>
    </location>
</feature>
<feature type="region of interest" description="Disordered" evidence="1">
    <location>
        <begin position="1"/>
        <end position="60"/>
    </location>
</feature>
<dbReference type="Proteomes" id="UP000591131">
    <property type="component" value="Unassembled WGS sequence"/>
</dbReference>
<evidence type="ECO:0000313" key="3">
    <source>
        <dbReference type="Proteomes" id="UP000591131"/>
    </source>
</evidence>
<proteinExistence type="predicted"/>
<feature type="compositionally biased region" description="Basic and acidic residues" evidence="1">
    <location>
        <begin position="1"/>
        <end position="12"/>
    </location>
</feature>
<gene>
    <name evidence="2" type="ORF">FOL47_000757</name>
</gene>
<dbReference type="AlphaFoldDB" id="A0A7J6MM14"/>
<accession>A0A7J6MM14</accession>
<evidence type="ECO:0000256" key="1">
    <source>
        <dbReference type="SAM" id="MobiDB-lite"/>
    </source>
</evidence>
<sequence length="106" mass="11720">MVTSTERTDSYVESKPTVATDTETHAGSSSGGNFRKRLLSIEAPSSSKKSSSQLKPIEEDSNDFLCDEALGYEPKWFDADESDIGYSVMNMDEPHGHERILNSNDL</sequence>
<name>A0A7J6MM14_PERCH</name>
<evidence type="ECO:0000313" key="2">
    <source>
        <dbReference type="EMBL" id="KAF4672240.1"/>
    </source>
</evidence>
<reference evidence="2 3" key="1">
    <citation type="submission" date="2020-04" db="EMBL/GenBank/DDBJ databases">
        <title>Perkinsus chesapeaki whole genome sequence.</title>
        <authorList>
            <person name="Bogema D.R."/>
        </authorList>
    </citation>
    <scope>NUCLEOTIDE SEQUENCE [LARGE SCALE GENOMIC DNA]</scope>
    <source>
        <strain evidence="2">ATCC PRA-425</strain>
    </source>
</reference>
<keyword evidence="3" id="KW-1185">Reference proteome</keyword>
<protein>
    <submittedName>
        <fullName evidence="2">Uncharacterized protein</fullName>
    </submittedName>
</protein>
<dbReference type="EMBL" id="JAAPAO010000115">
    <property type="protein sequence ID" value="KAF4672240.1"/>
    <property type="molecule type" value="Genomic_DNA"/>
</dbReference>
<comment type="caution">
    <text evidence="2">The sequence shown here is derived from an EMBL/GenBank/DDBJ whole genome shotgun (WGS) entry which is preliminary data.</text>
</comment>